<dbReference type="GO" id="GO:0005524">
    <property type="term" value="F:ATP binding"/>
    <property type="evidence" value="ECO:0007669"/>
    <property type="project" value="InterPro"/>
</dbReference>
<protein>
    <submittedName>
        <fullName evidence="4">Uncharacterized protein</fullName>
    </submittedName>
</protein>
<evidence type="ECO:0000256" key="1">
    <source>
        <dbReference type="SAM" id="MobiDB-lite"/>
    </source>
</evidence>
<proteinExistence type="predicted"/>
<dbReference type="PANTHER" id="PTHR47396">
    <property type="entry name" value="TYPE I RESTRICTION ENZYME ECOKI R PROTEIN"/>
    <property type="match status" value="1"/>
</dbReference>
<dbReference type="InterPro" id="IPR001650">
    <property type="entry name" value="Helicase_C-like"/>
</dbReference>
<feature type="compositionally biased region" description="Low complexity" evidence="1">
    <location>
        <begin position="127"/>
        <end position="161"/>
    </location>
</feature>
<dbReference type="EMBL" id="CAJNNV010028972">
    <property type="protein sequence ID" value="CAE8626457.1"/>
    <property type="molecule type" value="Genomic_DNA"/>
</dbReference>
<reference evidence="4" key="1">
    <citation type="submission" date="2021-02" db="EMBL/GenBank/DDBJ databases">
        <authorList>
            <person name="Dougan E. K."/>
            <person name="Rhodes N."/>
            <person name="Thang M."/>
            <person name="Chan C."/>
        </authorList>
    </citation>
    <scope>NUCLEOTIDE SEQUENCE</scope>
</reference>
<dbReference type="OrthoDB" id="16911at2759"/>
<evidence type="ECO:0000259" key="2">
    <source>
        <dbReference type="PROSITE" id="PS51192"/>
    </source>
</evidence>
<dbReference type="PROSITE" id="PS51192">
    <property type="entry name" value="HELICASE_ATP_BIND_1"/>
    <property type="match status" value="1"/>
</dbReference>
<dbReference type="GO" id="GO:0005829">
    <property type="term" value="C:cytosol"/>
    <property type="evidence" value="ECO:0007669"/>
    <property type="project" value="TreeGrafter"/>
</dbReference>
<sequence length="673" mass="74350">MCSIQLGPGSLFEGPRLRTPPSSWGSAKADVSVPRGRLACSSFGLDQGAQSHAVVLAAATASVLEALQLAFASRGGARQQVGSRVPRRQQAGNNYVVPVLYQTYQSLTLGGSSGSSSRGFQRTAPDNTNNNNLINNNNSNNGTTINNNNNNHNNNNPNNNNSTARRDPRPYQEEAMRSFFSHAEECARQARPVRIQMACGTGKTFVYGMIISKDLREHPGSRYVVFVPWRDLAHQTAAELASFGLRTEVMGDGKKVLPTSGTYDVLVCVYASVHHLEGFTFRIKIVDEAHHIGSYKDLAAPVSSSQGYKKYIRAGIKAELAVDFSATFRGQEDLAFSYDLAQATGEGFVSDFVVTTAFFSGGDGISAISQLVKQHPEWAPMFVVFNTKRRARQCTEKLVSEGVPTAFMDGSADQQLREQTKIDLRAGLLQVVCVVGLFNEGTSIDELRTVVFADKRHSQVNIKQVAMRVTRRHASKMHGNVVLIDKAEDHVGDHQELKSLVRALLELKPNLAEQIQQQNSQWVRAVMPTGPGRPVEETAEAWSILVGLNMWDNVGNFLATSGLDLFEFHLQSLGDFVKRYSRLPRRAVKEETERRLANWLVALRRRLSSRTLSAVHVKRLQLLHPLVEKWMRKKVSAELLLDSSEPPGFRWLRQNLGIVPEAAPLSTTVSDSV</sequence>
<dbReference type="AlphaFoldDB" id="A0A813GQS3"/>
<dbReference type="Proteomes" id="UP000654075">
    <property type="component" value="Unassembled WGS sequence"/>
</dbReference>
<organism evidence="4 5">
    <name type="scientific">Polarella glacialis</name>
    <name type="common">Dinoflagellate</name>
    <dbReference type="NCBI Taxonomy" id="89957"/>
    <lineage>
        <taxon>Eukaryota</taxon>
        <taxon>Sar</taxon>
        <taxon>Alveolata</taxon>
        <taxon>Dinophyceae</taxon>
        <taxon>Suessiales</taxon>
        <taxon>Suessiaceae</taxon>
        <taxon>Polarella</taxon>
    </lineage>
</organism>
<evidence type="ECO:0000313" key="4">
    <source>
        <dbReference type="EMBL" id="CAE8626457.1"/>
    </source>
</evidence>
<feature type="domain" description="Helicase C-terminal" evidence="3">
    <location>
        <begin position="367"/>
        <end position="527"/>
    </location>
</feature>
<evidence type="ECO:0000259" key="3">
    <source>
        <dbReference type="PROSITE" id="PS51194"/>
    </source>
</evidence>
<dbReference type="GO" id="GO:0003677">
    <property type="term" value="F:DNA binding"/>
    <property type="evidence" value="ECO:0007669"/>
    <property type="project" value="InterPro"/>
</dbReference>
<gene>
    <name evidence="4" type="ORF">PGLA1383_LOCUS43401</name>
</gene>
<dbReference type="Gene3D" id="3.40.50.300">
    <property type="entry name" value="P-loop containing nucleotide triphosphate hydrolases"/>
    <property type="match status" value="2"/>
</dbReference>
<dbReference type="InterPro" id="IPR006935">
    <property type="entry name" value="Helicase/UvrB_N"/>
</dbReference>
<dbReference type="SUPFAM" id="SSF52540">
    <property type="entry name" value="P-loop containing nucleoside triphosphate hydrolases"/>
    <property type="match status" value="1"/>
</dbReference>
<feature type="region of interest" description="Disordered" evidence="1">
    <location>
        <begin position="1"/>
        <end position="28"/>
    </location>
</feature>
<dbReference type="Pfam" id="PF00271">
    <property type="entry name" value="Helicase_C"/>
    <property type="match status" value="1"/>
</dbReference>
<name>A0A813GQS3_POLGL</name>
<dbReference type="SMART" id="SM00490">
    <property type="entry name" value="HELICc"/>
    <property type="match status" value="1"/>
</dbReference>
<dbReference type="InterPro" id="IPR027417">
    <property type="entry name" value="P-loop_NTPase"/>
</dbReference>
<dbReference type="InterPro" id="IPR014001">
    <property type="entry name" value="Helicase_ATP-bd"/>
</dbReference>
<evidence type="ECO:0000313" key="5">
    <source>
        <dbReference type="Proteomes" id="UP000654075"/>
    </source>
</evidence>
<keyword evidence="5" id="KW-1185">Reference proteome</keyword>
<dbReference type="SMART" id="SM00487">
    <property type="entry name" value="DEXDc"/>
    <property type="match status" value="1"/>
</dbReference>
<dbReference type="PROSITE" id="PS51194">
    <property type="entry name" value="HELICASE_CTER"/>
    <property type="match status" value="1"/>
</dbReference>
<feature type="domain" description="Helicase ATP-binding" evidence="2">
    <location>
        <begin position="184"/>
        <end position="346"/>
    </location>
</feature>
<accession>A0A813GQS3</accession>
<dbReference type="GO" id="GO:0016787">
    <property type="term" value="F:hydrolase activity"/>
    <property type="evidence" value="ECO:0007669"/>
    <property type="project" value="InterPro"/>
</dbReference>
<dbReference type="InterPro" id="IPR050742">
    <property type="entry name" value="Helicase_Restrict-Modif_Enz"/>
</dbReference>
<feature type="region of interest" description="Disordered" evidence="1">
    <location>
        <begin position="111"/>
        <end position="169"/>
    </location>
</feature>
<comment type="caution">
    <text evidence="4">The sequence shown here is derived from an EMBL/GenBank/DDBJ whole genome shotgun (WGS) entry which is preliminary data.</text>
</comment>
<dbReference type="PANTHER" id="PTHR47396:SF1">
    <property type="entry name" value="ATP-DEPENDENT HELICASE IRC3-RELATED"/>
    <property type="match status" value="1"/>
</dbReference>
<dbReference type="Pfam" id="PF04851">
    <property type="entry name" value="ResIII"/>
    <property type="match status" value="1"/>
</dbReference>